<organism evidence="1 2">
    <name type="scientific">Pluteus cervinus</name>
    <dbReference type="NCBI Taxonomy" id="181527"/>
    <lineage>
        <taxon>Eukaryota</taxon>
        <taxon>Fungi</taxon>
        <taxon>Dikarya</taxon>
        <taxon>Basidiomycota</taxon>
        <taxon>Agaricomycotina</taxon>
        <taxon>Agaricomycetes</taxon>
        <taxon>Agaricomycetidae</taxon>
        <taxon>Agaricales</taxon>
        <taxon>Pluteineae</taxon>
        <taxon>Pluteaceae</taxon>
        <taxon>Pluteus</taxon>
    </lineage>
</organism>
<evidence type="ECO:0000313" key="2">
    <source>
        <dbReference type="Proteomes" id="UP000308600"/>
    </source>
</evidence>
<protein>
    <submittedName>
        <fullName evidence="1">Uncharacterized protein</fullName>
    </submittedName>
</protein>
<evidence type="ECO:0000313" key="1">
    <source>
        <dbReference type="EMBL" id="TFK65868.1"/>
    </source>
</evidence>
<keyword evidence="2" id="KW-1185">Reference proteome</keyword>
<dbReference type="Proteomes" id="UP000308600">
    <property type="component" value="Unassembled WGS sequence"/>
</dbReference>
<proteinExistence type="predicted"/>
<reference evidence="1 2" key="1">
    <citation type="journal article" date="2019" name="Nat. Ecol. Evol.">
        <title>Megaphylogeny resolves global patterns of mushroom evolution.</title>
        <authorList>
            <person name="Varga T."/>
            <person name="Krizsan K."/>
            <person name="Foldi C."/>
            <person name="Dima B."/>
            <person name="Sanchez-Garcia M."/>
            <person name="Sanchez-Ramirez S."/>
            <person name="Szollosi G.J."/>
            <person name="Szarkandi J.G."/>
            <person name="Papp V."/>
            <person name="Albert L."/>
            <person name="Andreopoulos W."/>
            <person name="Angelini C."/>
            <person name="Antonin V."/>
            <person name="Barry K.W."/>
            <person name="Bougher N.L."/>
            <person name="Buchanan P."/>
            <person name="Buyck B."/>
            <person name="Bense V."/>
            <person name="Catcheside P."/>
            <person name="Chovatia M."/>
            <person name="Cooper J."/>
            <person name="Damon W."/>
            <person name="Desjardin D."/>
            <person name="Finy P."/>
            <person name="Geml J."/>
            <person name="Haridas S."/>
            <person name="Hughes K."/>
            <person name="Justo A."/>
            <person name="Karasinski D."/>
            <person name="Kautmanova I."/>
            <person name="Kiss B."/>
            <person name="Kocsube S."/>
            <person name="Kotiranta H."/>
            <person name="LaButti K.M."/>
            <person name="Lechner B.E."/>
            <person name="Liimatainen K."/>
            <person name="Lipzen A."/>
            <person name="Lukacs Z."/>
            <person name="Mihaltcheva S."/>
            <person name="Morgado L.N."/>
            <person name="Niskanen T."/>
            <person name="Noordeloos M.E."/>
            <person name="Ohm R.A."/>
            <person name="Ortiz-Santana B."/>
            <person name="Ovrebo C."/>
            <person name="Racz N."/>
            <person name="Riley R."/>
            <person name="Savchenko A."/>
            <person name="Shiryaev A."/>
            <person name="Soop K."/>
            <person name="Spirin V."/>
            <person name="Szebenyi C."/>
            <person name="Tomsovsky M."/>
            <person name="Tulloss R.E."/>
            <person name="Uehling J."/>
            <person name="Grigoriev I.V."/>
            <person name="Vagvolgyi C."/>
            <person name="Papp T."/>
            <person name="Martin F.M."/>
            <person name="Miettinen O."/>
            <person name="Hibbett D.S."/>
            <person name="Nagy L.G."/>
        </authorList>
    </citation>
    <scope>NUCLEOTIDE SEQUENCE [LARGE SCALE GENOMIC DNA]</scope>
    <source>
        <strain evidence="1 2">NL-1719</strain>
    </source>
</reference>
<dbReference type="EMBL" id="ML208423">
    <property type="protein sequence ID" value="TFK65868.1"/>
    <property type="molecule type" value="Genomic_DNA"/>
</dbReference>
<gene>
    <name evidence="1" type="ORF">BDN72DRAFT_176708</name>
</gene>
<accession>A0ACD3AIY8</accession>
<name>A0ACD3AIY8_9AGAR</name>
<sequence>MFLCIQVFFSISFVLHPFKTAEFRPRFVPCLLQAMFVYAAPSTANWTLLALVVEVYVMMQTSGCTRWKLNFFLLCVPMTVFISEIAVVLIMGLRSPSSIGMQSDSLYCHLTIAPRSAIVSVVFYLLPVVICIMLFSLIGLKAYRYSQVLQVGRENTISPLPVSSILRVGILLLAPVPALGFAFPDAVYALRKLNRLLPLVPLLTAIAFGTQKDIVLAMRFRGSS</sequence>